<dbReference type="EMBL" id="BHWB01000022">
    <property type="protein sequence ID" value="GCB37273.1"/>
    <property type="molecule type" value="Genomic_DNA"/>
</dbReference>
<dbReference type="PANTHER" id="PTHR30572:SF18">
    <property type="entry name" value="ABC-TYPE MACROLIDE FAMILY EXPORT SYSTEM PERMEASE COMPONENT 2"/>
    <property type="match status" value="1"/>
</dbReference>
<evidence type="ECO:0000256" key="2">
    <source>
        <dbReference type="ARBA" id="ARBA00022475"/>
    </source>
</evidence>
<evidence type="ECO:0000256" key="3">
    <source>
        <dbReference type="ARBA" id="ARBA00022692"/>
    </source>
</evidence>
<dbReference type="InterPro" id="IPR025857">
    <property type="entry name" value="MacB_PCD"/>
</dbReference>
<dbReference type="GO" id="GO:0005886">
    <property type="term" value="C:plasma membrane"/>
    <property type="evidence" value="ECO:0007669"/>
    <property type="project" value="UniProtKB-SubCell"/>
</dbReference>
<keyword evidence="4 6" id="KW-1133">Transmembrane helix</keyword>
<evidence type="ECO:0000256" key="1">
    <source>
        <dbReference type="ARBA" id="ARBA00004651"/>
    </source>
</evidence>
<reference evidence="9 10" key="1">
    <citation type="submission" date="2018-10" db="EMBL/GenBank/DDBJ databases">
        <title>Draft Genome Sequence of Bacteroides sp. KCTC 15687.</title>
        <authorList>
            <person name="Yu S.Y."/>
            <person name="Kim J.S."/>
            <person name="Oh B.S."/>
            <person name="Park S.H."/>
            <person name="Kang S.W."/>
            <person name="Park J.E."/>
            <person name="Choi S.H."/>
            <person name="Han K.I."/>
            <person name="Lee K.C."/>
            <person name="Eom M.K."/>
            <person name="Suh M.K."/>
            <person name="Lee D.H."/>
            <person name="Yoon H."/>
            <person name="Kim B."/>
            <person name="Yang S.J."/>
            <person name="Lee J.S."/>
            <person name="Lee J.H."/>
        </authorList>
    </citation>
    <scope>NUCLEOTIDE SEQUENCE [LARGE SCALE GENOMIC DNA]</scope>
    <source>
        <strain evidence="9 10">KCTC 15687</strain>
    </source>
</reference>
<feature type="domain" description="MacB-like periplasmic core" evidence="8">
    <location>
        <begin position="21"/>
        <end position="232"/>
    </location>
</feature>
<organism evidence="9 10">
    <name type="scientific">Bacteroides faecalis</name>
    <dbReference type="NCBI Taxonomy" id="2447885"/>
    <lineage>
        <taxon>Bacteria</taxon>
        <taxon>Pseudomonadati</taxon>
        <taxon>Bacteroidota</taxon>
        <taxon>Bacteroidia</taxon>
        <taxon>Bacteroidales</taxon>
        <taxon>Bacteroidaceae</taxon>
        <taxon>Bacteroides</taxon>
    </lineage>
</organism>
<proteinExistence type="predicted"/>
<evidence type="ECO:0000313" key="10">
    <source>
        <dbReference type="Proteomes" id="UP000288079"/>
    </source>
</evidence>
<dbReference type="InterPro" id="IPR003838">
    <property type="entry name" value="ABC3_permease_C"/>
</dbReference>
<gene>
    <name evidence="9" type="ORF">KGMB02408_42180</name>
</gene>
<protein>
    <submittedName>
        <fullName evidence="9">ABC transporter permease</fullName>
    </submittedName>
</protein>
<keyword evidence="3 6" id="KW-0812">Transmembrane</keyword>
<dbReference type="Pfam" id="PF02687">
    <property type="entry name" value="FtsX"/>
    <property type="match status" value="1"/>
</dbReference>
<dbReference type="Pfam" id="PF12704">
    <property type="entry name" value="MacB_PCD"/>
    <property type="match status" value="1"/>
</dbReference>
<feature type="transmembrane region" description="Helical" evidence="6">
    <location>
        <begin position="380"/>
        <end position="405"/>
    </location>
</feature>
<feature type="transmembrane region" description="Helical" evidence="6">
    <location>
        <begin position="339"/>
        <end position="360"/>
    </location>
</feature>
<dbReference type="RefSeq" id="WP_125042674.1">
    <property type="nucleotide sequence ID" value="NZ_BHWB01000022.1"/>
</dbReference>
<feature type="domain" description="ABC3 transporter permease C-terminal" evidence="7">
    <location>
        <begin position="289"/>
        <end position="409"/>
    </location>
</feature>
<dbReference type="GO" id="GO:0022857">
    <property type="term" value="F:transmembrane transporter activity"/>
    <property type="evidence" value="ECO:0007669"/>
    <property type="project" value="TreeGrafter"/>
</dbReference>
<keyword evidence="10" id="KW-1185">Reference proteome</keyword>
<dbReference type="AlphaFoldDB" id="A0A401M0L0"/>
<feature type="transmembrane region" description="Helical" evidence="6">
    <location>
        <begin position="21"/>
        <end position="43"/>
    </location>
</feature>
<evidence type="ECO:0000256" key="4">
    <source>
        <dbReference type="ARBA" id="ARBA00022989"/>
    </source>
</evidence>
<dbReference type="Proteomes" id="UP000288079">
    <property type="component" value="Unassembled WGS sequence"/>
</dbReference>
<sequence>MIKQYLKQVIYQLKENKLISCISIAGTAFTIAMIMVMVILFQIKNANYRPEVNRNRTMYVQFGETFGKADNKRFSTNFNLTLPFIKECLYSLKSAEVVTAMTSNTSPFSVPGSNEFISGRVKYIDTAFWKMFDFEFLAGKPFTEADFQSGIKQVVIREKIAQKLFHTTEVVGKSIHVQGIPYTICGVVRNYSKWASFAHADMFIPYTVVEGWQNYRLQGPFICLILAPNKDAFDAIRRETDANVERFNEQQSELIIGIRKQPYSHFQQRFFTWGLDLPHVAENVRRYVIILLVLLLIPAINLSSLTLSRMQKRMQEIGIRRSFGATRKQIVSQVLSENLIITLLGGLLGLLLSYLGIYLMHDWLLDGDPYISPEMVASPVVFVLAFLFCLILNLLSASIPAWRVARKNITDALR</sequence>
<comment type="caution">
    <text evidence="9">The sequence shown here is derived from an EMBL/GenBank/DDBJ whole genome shotgun (WGS) entry which is preliminary data.</text>
</comment>
<keyword evidence="2" id="KW-1003">Cell membrane</keyword>
<accession>A0A401M0L0</accession>
<keyword evidence="5 6" id="KW-0472">Membrane</keyword>
<comment type="subcellular location">
    <subcellularLocation>
        <location evidence="1">Cell membrane</location>
        <topology evidence="1">Multi-pass membrane protein</topology>
    </subcellularLocation>
</comment>
<dbReference type="PANTHER" id="PTHR30572">
    <property type="entry name" value="MEMBRANE COMPONENT OF TRANSPORTER-RELATED"/>
    <property type="match status" value="1"/>
</dbReference>
<evidence type="ECO:0000259" key="8">
    <source>
        <dbReference type="Pfam" id="PF12704"/>
    </source>
</evidence>
<feature type="transmembrane region" description="Helical" evidence="6">
    <location>
        <begin position="287"/>
        <end position="307"/>
    </location>
</feature>
<evidence type="ECO:0000259" key="7">
    <source>
        <dbReference type="Pfam" id="PF02687"/>
    </source>
</evidence>
<dbReference type="InterPro" id="IPR050250">
    <property type="entry name" value="Macrolide_Exporter_MacB"/>
</dbReference>
<evidence type="ECO:0000256" key="6">
    <source>
        <dbReference type="SAM" id="Phobius"/>
    </source>
</evidence>
<evidence type="ECO:0000256" key="5">
    <source>
        <dbReference type="ARBA" id="ARBA00023136"/>
    </source>
</evidence>
<name>A0A401M0L0_9BACE</name>
<dbReference type="OrthoDB" id="1109882at2"/>
<evidence type="ECO:0000313" key="9">
    <source>
        <dbReference type="EMBL" id="GCB37273.1"/>
    </source>
</evidence>